<protein>
    <recommendedName>
        <fullName evidence="3">DUF2490 domain-containing protein</fullName>
    </recommendedName>
</protein>
<proteinExistence type="predicted"/>
<accession>A0A1G2TWY6</accession>
<organism evidence="1 2">
    <name type="scientific">Candidatus Zambryskibacteria bacterium RIFCSPLOWO2_01_FULL_39_39</name>
    <dbReference type="NCBI Taxonomy" id="1802758"/>
    <lineage>
        <taxon>Bacteria</taxon>
        <taxon>Candidatus Zambryskiibacteriota</taxon>
    </lineage>
</organism>
<evidence type="ECO:0000313" key="1">
    <source>
        <dbReference type="EMBL" id="OHB01669.1"/>
    </source>
</evidence>
<gene>
    <name evidence="1" type="ORF">A3A96_03345</name>
</gene>
<dbReference type="Proteomes" id="UP000177707">
    <property type="component" value="Unassembled WGS sequence"/>
</dbReference>
<dbReference type="STRING" id="1802758.A3A96_03345"/>
<dbReference type="EMBL" id="MHWB01000011">
    <property type="protein sequence ID" value="OHB01669.1"/>
    <property type="molecule type" value="Genomic_DNA"/>
</dbReference>
<evidence type="ECO:0000313" key="2">
    <source>
        <dbReference type="Proteomes" id="UP000177707"/>
    </source>
</evidence>
<reference evidence="1 2" key="1">
    <citation type="journal article" date="2016" name="Nat. Commun.">
        <title>Thousands of microbial genomes shed light on interconnected biogeochemical processes in an aquifer system.</title>
        <authorList>
            <person name="Anantharaman K."/>
            <person name="Brown C.T."/>
            <person name="Hug L.A."/>
            <person name="Sharon I."/>
            <person name="Castelle C.J."/>
            <person name="Probst A.J."/>
            <person name="Thomas B.C."/>
            <person name="Singh A."/>
            <person name="Wilkins M.J."/>
            <person name="Karaoz U."/>
            <person name="Brodie E.L."/>
            <person name="Williams K.H."/>
            <person name="Hubbard S.S."/>
            <person name="Banfield J.F."/>
        </authorList>
    </citation>
    <scope>NUCLEOTIDE SEQUENCE [LARGE SCALE GENOMIC DNA]</scope>
</reference>
<dbReference type="AlphaFoldDB" id="A0A1G2TWY6"/>
<sequence>MKVLFITLTLLCNLPTFGQDMQNRTILKLTAPLSKDLYAVGWIIGNARLKAPNNINIFCGIGYKKQNWWFESMIQRQWSHVGNNLLLDFRFQKQFANRSTLYIEQSPFLNKHALYNFFIFEHPLWYKFNIGGETENILKAGKNSLGAGPRISRPLGTIGKTKVVMALSYRMRPQEPDELRLYLVFNVPLRLKH</sequence>
<comment type="caution">
    <text evidence="1">The sequence shown here is derived from an EMBL/GenBank/DDBJ whole genome shotgun (WGS) entry which is preliminary data.</text>
</comment>
<evidence type="ECO:0008006" key="3">
    <source>
        <dbReference type="Google" id="ProtNLM"/>
    </source>
</evidence>
<name>A0A1G2TWY6_9BACT</name>